<feature type="binding site" evidence="2">
    <location>
        <position position="167"/>
    </location>
    <ligand>
        <name>acetyl-CoA</name>
        <dbReference type="ChEBI" id="CHEBI:57288"/>
    </ligand>
</feature>
<dbReference type="PANTHER" id="PTHR43300:SF7">
    <property type="entry name" value="UDP-N-ACETYLBACILLOSAMINE N-ACETYLTRANSFERASE"/>
    <property type="match status" value="1"/>
</dbReference>
<dbReference type="RefSeq" id="WP_131582030.1">
    <property type="nucleotide sequence ID" value="NZ_SJZJ01000005.1"/>
</dbReference>
<dbReference type="Proteomes" id="UP000295453">
    <property type="component" value="Unassembled WGS sequence"/>
</dbReference>
<dbReference type="CDD" id="cd03360">
    <property type="entry name" value="LbH_AT_putative"/>
    <property type="match status" value="1"/>
</dbReference>
<feature type="site" description="Increases basicity of active site His" evidence="1">
    <location>
        <position position="138"/>
    </location>
</feature>
<name>A0A4R1CHI3_9ACTN</name>
<organism evidence="4 5">
    <name type="scientific">Nocardioides jejuensis</name>
    <dbReference type="NCBI Taxonomy" id="2502782"/>
    <lineage>
        <taxon>Bacteria</taxon>
        <taxon>Bacillati</taxon>
        <taxon>Actinomycetota</taxon>
        <taxon>Actinomycetes</taxon>
        <taxon>Propionibacteriales</taxon>
        <taxon>Nocardioidaceae</taxon>
        <taxon>Nocardioides</taxon>
    </lineage>
</organism>
<reference evidence="4 5" key="1">
    <citation type="submission" date="2019-03" db="EMBL/GenBank/DDBJ databases">
        <authorList>
            <person name="Kim M.K.M."/>
        </authorList>
    </citation>
    <scope>NUCLEOTIDE SEQUENCE [LARGE SCALE GENOMIC DNA]</scope>
    <source>
        <strain evidence="4 5">18JY15-6</strain>
    </source>
</reference>
<dbReference type="InterPro" id="IPR011004">
    <property type="entry name" value="Trimer_LpxA-like_sf"/>
</dbReference>
<dbReference type="GO" id="GO:0016740">
    <property type="term" value="F:transferase activity"/>
    <property type="evidence" value="ECO:0007669"/>
    <property type="project" value="UniProtKB-KW"/>
</dbReference>
<dbReference type="NCBIfam" id="TIGR03570">
    <property type="entry name" value="NeuD_NnaD"/>
    <property type="match status" value="1"/>
</dbReference>
<evidence type="ECO:0000313" key="4">
    <source>
        <dbReference type="EMBL" id="TCJ30207.1"/>
    </source>
</evidence>
<dbReference type="InterPro" id="IPR050179">
    <property type="entry name" value="Trans_hexapeptide_repeat"/>
</dbReference>
<proteinExistence type="predicted"/>
<dbReference type="Gene3D" id="3.40.50.20">
    <property type="match status" value="1"/>
</dbReference>
<dbReference type="InterPro" id="IPR041561">
    <property type="entry name" value="PglD_N"/>
</dbReference>
<evidence type="ECO:0000256" key="1">
    <source>
        <dbReference type="PIRSR" id="PIRSR620019-1"/>
    </source>
</evidence>
<protein>
    <submittedName>
        <fullName evidence="4">Acetyltransferase</fullName>
    </submittedName>
</protein>
<dbReference type="InterPro" id="IPR020019">
    <property type="entry name" value="AcTrfase_PglD-like"/>
</dbReference>
<dbReference type="OrthoDB" id="708224at2"/>
<dbReference type="EMBL" id="SJZJ01000005">
    <property type="protein sequence ID" value="TCJ30207.1"/>
    <property type="molecule type" value="Genomic_DNA"/>
</dbReference>
<feature type="active site" description="Proton acceptor" evidence="1">
    <location>
        <position position="137"/>
    </location>
</feature>
<dbReference type="SUPFAM" id="SSF51161">
    <property type="entry name" value="Trimeric LpxA-like enzymes"/>
    <property type="match status" value="1"/>
</dbReference>
<keyword evidence="5" id="KW-1185">Reference proteome</keyword>
<dbReference type="Pfam" id="PF17836">
    <property type="entry name" value="PglD_N"/>
    <property type="match status" value="1"/>
</dbReference>
<evidence type="ECO:0000259" key="3">
    <source>
        <dbReference type="Pfam" id="PF17836"/>
    </source>
</evidence>
<sequence length="212" mass="21416">MKRLVIIGAGGHGREALDIVQAINAVEPTYDFLGFLDDGRTAGETAAPHDAPILGGVDLLRSLDAAYVAAIGAPAVRRRIVAQLDGIEAASLIHPEASIGSHVTYGPGLIMAAGARLTHAIELGSHVHLNVDSSISHDCRVGSFVTITPGARLSGGVVIGDGVWFGINACAIQGVRIGADTTVGAGAAVISDLPAGCTAVGVPAHPVEESAR</sequence>
<evidence type="ECO:0000313" key="5">
    <source>
        <dbReference type="Proteomes" id="UP000295453"/>
    </source>
</evidence>
<feature type="binding site" evidence="2">
    <location>
        <position position="72"/>
    </location>
    <ligand>
        <name>substrate</name>
    </ligand>
</feature>
<gene>
    <name evidence="4" type="ORF">EPD65_04805</name>
</gene>
<feature type="domain" description="PglD N-terminal" evidence="3">
    <location>
        <begin position="3"/>
        <end position="84"/>
    </location>
</feature>
<dbReference type="Gene3D" id="2.160.10.10">
    <property type="entry name" value="Hexapeptide repeat proteins"/>
    <property type="match status" value="1"/>
</dbReference>
<dbReference type="PANTHER" id="PTHR43300">
    <property type="entry name" value="ACETYLTRANSFERASE"/>
    <property type="match status" value="1"/>
</dbReference>
<evidence type="ECO:0000256" key="2">
    <source>
        <dbReference type="PIRSR" id="PIRSR620019-2"/>
    </source>
</evidence>
<accession>A0A4R1CHI3</accession>
<dbReference type="AlphaFoldDB" id="A0A4R1CHI3"/>
<keyword evidence="4" id="KW-0808">Transferase</keyword>
<comment type="caution">
    <text evidence="4">The sequence shown here is derived from an EMBL/GenBank/DDBJ whole genome shotgun (WGS) entry which is preliminary data.</text>
</comment>